<gene>
    <name evidence="1" type="ORF">L2Y54_01770</name>
</gene>
<evidence type="ECO:0000313" key="2">
    <source>
        <dbReference type="Proteomes" id="UP001054801"/>
    </source>
</evidence>
<keyword evidence="2" id="KW-1185">Reference proteome</keyword>
<accession>A0ABY3T0D5</accession>
<evidence type="ECO:0000313" key="1">
    <source>
        <dbReference type="EMBL" id="UJS24790.1"/>
    </source>
</evidence>
<name>A0ABY3T0D5_9GAMM</name>
<organism evidence="1 2">
    <name type="scientific">Thiothrix winogradskyi</name>
    <dbReference type="NCBI Taxonomy" id="96472"/>
    <lineage>
        <taxon>Bacteria</taxon>
        <taxon>Pseudomonadati</taxon>
        <taxon>Pseudomonadota</taxon>
        <taxon>Gammaproteobacteria</taxon>
        <taxon>Thiotrichales</taxon>
        <taxon>Thiotrichaceae</taxon>
        <taxon>Thiothrix</taxon>
    </lineage>
</organism>
<dbReference type="Proteomes" id="UP001054801">
    <property type="component" value="Chromosome"/>
</dbReference>
<sequence length="72" mass="8023">MAISEAVQSRGFLHSLYWHLHATHGQSAANDAIQHLLTQHGGKRLAVPTVAELVERNKKRIADHCPAYEDLI</sequence>
<proteinExistence type="predicted"/>
<reference evidence="1" key="1">
    <citation type="journal article" date="2022" name="Microorganisms">
        <title>Two New Species of Filamentous Sulfur Bacteria of the Genus Thiothrix, Thiothrix winogradskyi sp. nov. and 'Candidatus Thiothrix sulfatifontis' sp. nov.</title>
        <authorList>
            <person name="Ravin N.V."/>
            <person name="Rossetti S."/>
            <person name="Beletsky A.V."/>
            <person name="Kadnikov V.V."/>
            <person name="Rudenko T.S."/>
            <person name="Smolyakov D.D."/>
            <person name="Moskvitina M.I."/>
            <person name="Gureeva M.V."/>
            <person name="Mardanov A.V."/>
            <person name="Grabovich M.Y."/>
        </authorList>
    </citation>
    <scope>NUCLEOTIDE SEQUENCE</scope>
    <source>
        <strain evidence="1">CT3</strain>
    </source>
</reference>
<protein>
    <submittedName>
        <fullName evidence="1">Uncharacterized protein</fullName>
    </submittedName>
</protein>
<dbReference type="EMBL" id="CP091244">
    <property type="protein sequence ID" value="UJS24790.1"/>
    <property type="molecule type" value="Genomic_DNA"/>
</dbReference>
<dbReference type="RefSeq" id="WP_236499486.1">
    <property type="nucleotide sequence ID" value="NZ_CP091244.1"/>
</dbReference>